<comment type="subcellular location">
    <subcellularLocation>
        <location evidence="1">Cytoplasm</location>
        <location evidence="1">Cytoskeleton</location>
    </subcellularLocation>
</comment>
<dbReference type="GO" id="GO:0005737">
    <property type="term" value="C:cytoplasm"/>
    <property type="evidence" value="ECO:0000318"/>
    <property type="project" value="GO_Central"/>
</dbReference>
<dbReference type="AlphaFoldDB" id="M4DKS5"/>
<reference evidence="8 9" key="2">
    <citation type="journal article" date="2018" name="Hortic Res">
        <title>Improved Brassica rapa reference genome by single-molecule sequencing and chromosome conformation capture technologies.</title>
        <authorList>
            <person name="Zhang L."/>
            <person name="Cai X."/>
            <person name="Wu J."/>
            <person name="Liu M."/>
            <person name="Grob S."/>
            <person name="Cheng F."/>
            <person name="Liang J."/>
            <person name="Cai C."/>
            <person name="Liu Z."/>
            <person name="Liu B."/>
            <person name="Wang F."/>
            <person name="Li S."/>
            <person name="Liu F."/>
            <person name="Li X."/>
            <person name="Cheng L."/>
            <person name="Yang W."/>
            <person name="Li M.H."/>
            <person name="Grossniklaus U."/>
            <person name="Zheng H."/>
            <person name="Wang X."/>
        </authorList>
    </citation>
    <scope>NUCLEOTIDE SEQUENCE [LARGE SCALE GENOMIC DNA]</scope>
    <source>
        <strain evidence="8 9">cv. Chiifu-401-42</strain>
    </source>
</reference>
<dbReference type="Gene3D" id="1.20.58.1520">
    <property type="match status" value="1"/>
</dbReference>
<evidence type="ECO:0000256" key="5">
    <source>
        <dbReference type="ARBA" id="ARBA00023212"/>
    </source>
</evidence>
<feature type="region of interest" description="Disordered" evidence="7">
    <location>
        <begin position="467"/>
        <end position="532"/>
    </location>
</feature>
<evidence type="ECO:0000256" key="7">
    <source>
        <dbReference type="SAM" id="MobiDB-lite"/>
    </source>
</evidence>
<comment type="similarity">
    <text evidence="2">Belongs to the MAP65/ASE1 family.</text>
</comment>
<evidence type="ECO:0000256" key="6">
    <source>
        <dbReference type="SAM" id="Coils"/>
    </source>
</evidence>
<reference evidence="8 9" key="1">
    <citation type="journal article" date="2011" name="Nat. Genet.">
        <title>The genome of the mesopolyploid crop species Brassica rapa.</title>
        <authorList>
            <consortium name="Brassica rapa Genome Sequencing Project Consortium"/>
            <person name="Wang X."/>
            <person name="Wang H."/>
            <person name="Wang J."/>
            <person name="Sun R."/>
            <person name="Wu J."/>
            <person name="Liu S."/>
            <person name="Bai Y."/>
            <person name="Mun J.H."/>
            <person name="Bancroft I."/>
            <person name="Cheng F."/>
            <person name="Huang S."/>
            <person name="Li X."/>
            <person name="Hua W."/>
            <person name="Wang J."/>
            <person name="Wang X."/>
            <person name="Freeling M."/>
            <person name="Pires J.C."/>
            <person name="Paterson A.H."/>
            <person name="Chalhoub B."/>
            <person name="Wang B."/>
            <person name="Hayward A."/>
            <person name="Sharpe A.G."/>
            <person name="Park B.S."/>
            <person name="Weisshaar B."/>
            <person name="Liu B."/>
            <person name="Li B."/>
            <person name="Liu B."/>
            <person name="Tong C."/>
            <person name="Song C."/>
            <person name="Duran C."/>
            <person name="Peng C."/>
            <person name="Geng C."/>
            <person name="Koh C."/>
            <person name="Lin C."/>
            <person name="Edwards D."/>
            <person name="Mu D."/>
            <person name="Shen D."/>
            <person name="Soumpourou E."/>
            <person name="Li F."/>
            <person name="Fraser F."/>
            <person name="Conant G."/>
            <person name="Lassalle G."/>
            <person name="King G.J."/>
            <person name="Bonnema G."/>
            <person name="Tang H."/>
            <person name="Wang H."/>
            <person name="Belcram H."/>
            <person name="Zhou H."/>
            <person name="Hirakawa H."/>
            <person name="Abe H."/>
            <person name="Guo H."/>
            <person name="Wang H."/>
            <person name="Jin H."/>
            <person name="Parkin I.A."/>
            <person name="Batley J."/>
            <person name="Kim J.S."/>
            <person name="Just J."/>
            <person name="Li J."/>
            <person name="Xu J."/>
            <person name="Deng J."/>
            <person name="Kim J.A."/>
            <person name="Li J."/>
            <person name="Yu J."/>
            <person name="Meng J."/>
            <person name="Wang J."/>
            <person name="Min J."/>
            <person name="Poulain J."/>
            <person name="Wang J."/>
            <person name="Hatakeyama K."/>
            <person name="Wu K."/>
            <person name="Wang L."/>
            <person name="Fang L."/>
            <person name="Trick M."/>
            <person name="Links M.G."/>
            <person name="Zhao M."/>
            <person name="Jin M."/>
            <person name="Ramchiary N."/>
            <person name="Drou N."/>
            <person name="Berkman P.J."/>
            <person name="Cai Q."/>
            <person name="Huang Q."/>
            <person name="Li R."/>
            <person name="Tabata S."/>
            <person name="Cheng S."/>
            <person name="Zhang S."/>
            <person name="Zhang S."/>
            <person name="Huang S."/>
            <person name="Sato S."/>
            <person name="Sun S."/>
            <person name="Kwon S.J."/>
            <person name="Choi S.R."/>
            <person name="Lee T.H."/>
            <person name="Fan W."/>
            <person name="Zhao X."/>
            <person name="Tan X."/>
            <person name="Xu X."/>
            <person name="Wang Y."/>
            <person name="Qiu Y."/>
            <person name="Yin Y."/>
            <person name="Li Y."/>
            <person name="Du Y."/>
            <person name="Liao Y."/>
            <person name="Lim Y."/>
            <person name="Narusaka Y."/>
            <person name="Wang Y."/>
            <person name="Wang Z."/>
            <person name="Li Z."/>
            <person name="Wang Z."/>
            <person name="Xiong Z."/>
            <person name="Zhang Z."/>
        </authorList>
    </citation>
    <scope>NUCLEOTIDE SEQUENCE [LARGE SCALE GENOMIC DNA]</scope>
    <source>
        <strain evidence="8 9">cv. Chiifu-401-42</strain>
    </source>
</reference>
<dbReference type="EnsemblPlants" id="Bra017106.1">
    <property type="protein sequence ID" value="Bra017106.1-P"/>
    <property type="gene ID" value="Bra017106"/>
</dbReference>
<evidence type="ECO:0000256" key="2">
    <source>
        <dbReference type="ARBA" id="ARBA00006187"/>
    </source>
</evidence>
<keyword evidence="5" id="KW-0963">Cytoplasm</keyword>
<dbReference type="GO" id="GO:0008017">
    <property type="term" value="F:microtubule binding"/>
    <property type="evidence" value="ECO:0000318"/>
    <property type="project" value="GO_Central"/>
</dbReference>
<dbReference type="PANTHER" id="PTHR19321:SF4">
    <property type="entry name" value="65-KDA MICROTUBULE-ASSOCIATED PROTEIN 5"/>
    <property type="match status" value="1"/>
</dbReference>
<sequence length="549" mass="62157">MSLSSSTTCTSLLQELQIIWDEIGEGYSERDKMLLELEQECLDIYNKKVDKTRNHRAELQRSLAQSEAEIATLVSALGEQVSFSKKEGSLKEQISSVKPVLEELMVKKDMRWKEVSEIVTQIAEISSNIAGNDSPVSSGFEVDGSDLTKRKLDELRAHLQDLRSEKAVRLQKVNSYISAVHELSEILSFDFSKALSNVHKSLTGASKSISNDTLARLTELVESLRKERRQRLLKLQGLGRNMQELWSLMETPTDERRRFDNLSILLSVQADDALGKGCLGLDIVREAEDEVNRLNALKSSKMKELVLKRHCELEEICREVHMDFNSDAGRQSLIDVIDSGDADLSGILESLDEQIEKAKEEALSRKEILDKVEKLKHAKEEEKWLDDYEKDENRFSAVRGAHKNLKRAEKARSLISKIPAMIDGLTTKVKAWEKERGVPFLCDKHPLLQTLEEEIVLRAQREEEKRQFREQKRLQGQLATEKEAKYGSKSAKKKPLGQSLLNTDNVTKTPLGRRVGTTPGRSGVKDYRESGRGNATAIPLNYVALQKED</sequence>
<dbReference type="Gramene" id="Bra017106.1">
    <property type="protein sequence ID" value="Bra017106.1-P"/>
    <property type="gene ID" value="Bra017106"/>
</dbReference>
<evidence type="ECO:0000256" key="3">
    <source>
        <dbReference type="ARBA" id="ARBA00022701"/>
    </source>
</evidence>
<evidence type="ECO:0000256" key="1">
    <source>
        <dbReference type="ARBA" id="ARBA00004245"/>
    </source>
</evidence>
<dbReference type="SMR" id="M4DKS5"/>
<dbReference type="STRING" id="51351.M4DKS5"/>
<keyword evidence="5" id="KW-0206">Cytoskeleton</keyword>
<dbReference type="InParanoid" id="M4DKS5"/>
<feature type="compositionally biased region" description="Polar residues" evidence="7">
    <location>
        <begin position="499"/>
        <end position="508"/>
    </location>
</feature>
<dbReference type="eggNOG" id="KOG4302">
    <property type="taxonomic scope" value="Eukaryota"/>
</dbReference>
<organism evidence="8 9">
    <name type="scientific">Brassica campestris</name>
    <name type="common">Field mustard</name>
    <dbReference type="NCBI Taxonomy" id="3711"/>
    <lineage>
        <taxon>Eukaryota</taxon>
        <taxon>Viridiplantae</taxon>
        <taxon>Streptophyta</taxon>
        <taxon>Embryophyta</taxon>
        <taxon>Tracheophyta</taxon>
        <taxon>Spermatophyta</taxon>
        <taxon>Magnoliopsida</taxon>
        <taxon>eudicotyledons</taxon>
        <taxon>Gunneridae</taxon>
        <taxon>Pentapetalae</taxon>
        <taxon>rosids</taxon>
        <taxon>malvids</taxon>
        <taxon>Brassicales</taxon>
        <taxon>Brassicaceae</taxon>
        <taxon>Brassiceae</taxon>
        <taxon>Brassica</taxon>
    </lineage>
</organism>
<keyword evidence="9" id="KW-1185">Reference proteome</keyword>
<dbReference type="OrthoDB" id="642895at2759"/>
<dbReference type="GO" id="GO:0005819">
    <property type="term" value="C:spindle"/>
    <property type="evidence" value="ECO:0000318"/>
    <property type="project" value="GO_Central"/>
</dbReference>
<dbReference type="KEGG" id="brp:103865682"/>
<dbReference type="FunCoup" id="M4DKS5">
    <property type="interactions" value="2030"/>
</dbReference>
<accession>M4DKS5</accession>
<proteinExistence type="inferred from homology"/>
<evidence type="ECO:0008006" key="10">
    <source>
        <dbReference type="Google" id="ProtNLM"/>
    </source>
</evidence>
<keyword evidence="4 6" id="KW-0175">Coiled coil</keyword>
<dbReference type="GeneID" id="103865682"/>
<dbReference type="OMA" id="IDVQINC"/>
<evidence type="ECO:0000313" key="8">
    <source>
        <dbReference type="EnsemblPlants" id="Bra017106.1-P"/>
    </source>
</evidence>
<protein>
    <recommendedName>
        <fullName evidence="10">65-kDa microtubule-associated protein 5</fullName>
    </recommendedName>
</protein>
<reference evidence="8" key="3">
    <citation type="submission" date="2023-03" db="UniProtKB">
        <authorList>
            <consortium name="EnsemblPlants"/>
        </authorList>
    </citation>
    <scope>IDENTIFICATION</scope>
    <source>
        <strain evidence="8">cv. Chiifu-401-42</strain>
    </source>
</reference>
<name>M4DKS5_BRACM</name>
<dbReference type="GO" id="GO:0005874">
    <property type="term" value="C:microtubule"/>
    <property type="evidence" value="ECO:0007669"/>
    <property type="project" value="UniProtKB-KW"/>
</dbReference>
<dbReference type="Pfam" id="PF03999">
    <property type="entry name" value="MAP65_ASE1"/>
    <property type="match status" value="1"/>
</dbReference>
<dbReference type="PANTHER" id="PTHR19321">
    <property type="entry name" value="PROTEIN REGULATOR OF CYTOKINESIS 1 PRC1-RELATED"/>
    <property type="match status" value="1"/>
</dbReference>
<evidence type="ECO:0000256" key="4">
    <source>
        <dbReference type="ARBA" id="ARBA00023054"/>
    </source>
</evidence>
<dbReference type="HOGENOM" id="CLU_011760_1_0_1"/>
<feature type="coiled-coil region" evidence="6">
    <location>
        <begin position="42"/>
        <end position="76"/>
    </location>
</feature>
<dbReference type="GO" id="GO:0000226">
    <property type="term" value="P:microtubule cytoskeleton organization"/>
    <property type="evidence" value="ECO:0000318"/>
    <property type="project" value="GO_Central"/>
</dbReference>
<dbReference type="InterPro" id="IPR007145">
    <property type="entry name" value="MAP65_Ase1_PRC1"/>
</dbReference>
<evidence type="ECO:0000313" key="9">
    <source>
        <dbReference type="Proteomes" id="UP000011750"/>
    </source>
</evidence>
<feature type="coiled-coil region" evidence="6">
    <location>
        <begin position="341"/>
        <end position="368"/>
    </location>
</feature>
<dbReference type="Proteomes" id="UP000011750">
    <property type="component" value="Chromosome A04"/>
</dbReference>
<keyword evidence="3" id="KW-0493">Microtubule</keyword>
<dbReference type="RefSeq" id="XP_009141757.1">
    <property type="nucleotide sequence ID" value="XM_009143509.2"/>
</dbReference>